<dbReference type="RefSeq" id="WP_091324266.1">
    <property type="nucleotide sequence ID" value="NZ_FOSW01000006.1"/>
</dbReference>
<keyword evidence="3" id="KW-1185">Reference proteome</keyword>
<sequence>MTEQRPSTERAPIEPHAARDRFGKTALRTAAAISGALAGPEGGEDPVVLRTDRPHVSIAGLRALLDEALRDEDDAVGRSGSDS</sequence>
<reference evidence="2 3" key="1">
    <citation type="submission" date="2016-10" db="EMBL/GenBank/DDBJ databases">
        <authorList>
            <person name="de Groot N.N."/>
        </authorList>
    </citation>
    <scope>NUCLEOTIDE SEQUENCE [LARGE SCALE GENOMIC DNA]</scope>
    <source>
        <strain evidence="2 3">DSM 45317</strain>
    </source>
</reference>
<dbReference type="InParanoid" id="A0A1I4EGT6"/>
<evidence type="ECO:0000256" key="1">
    <source>
        <dbReference type="SAM" id="MobiDB-lite"/>
    </source>
</evidence>
<dbReference type="Proteomes" id="UP000199152">
    <property type="component" value="Unassembled WGS sequence"/>
</dbReference>
<name>A0A1I4EGT6_9ACTN</name>
<proteinExistence type="predicted"/>
<feature type="region of interest" description="Disordered" evidence="1">
    <location>
        <begin position="1"/>
        <end position="22"/>
    </location>
</feature>
<protein>
    <submittedName>
        <fullName evidence="2">Uncharacterized protein</fullName>
    </submittedName>
</protein>
<organism evidence="2 3">
    <name type="scientific">Geodermatophilus ruber</name>
    <dbReference type="NCBI Taxonomy" id="504800"/>
    <lineage>
        <taxon>Bacteria</taxon>
        <taxon>Bacillati</taxon>
        <taxon>Actinomycetota</taxon>
        <taxon>Actinomycetes</taxon>
        <taxon>Geodermatophilales</taxon>
        <taxon>Geodermatophilaceae</taxon>
        <taxon>Geodermatophilus</taxon>
    </lineage>
</organism>
<dbReference type="EMBL" id="FOSW01000006">
    <property type="protein sequence ID" value="SFL04988.1"/>
    <property type="molecule type" value="Genomic_DNA"/>
</dbReference>
<accession>A0A1I4EGT6</accession>
<dbReference type="OrthoDB" id="5197531at2"/>
<gene>
    <name evidence="2" type="ORF">SAMN04488085_10626</name>
</gene>
<dbReference type="AlphaFoldDB" id="A0A1I4EGT6"/>
<evidence type="ECO:0000313" key="3">
    <source>
        <dbReference type="Proteomes" id="UP000199152"/>
    </source>
</evidence>
<evidence type="ECO:0000313" key="2">
    <source>
        <dbReference type="EMBL" id="SFL04988.1"/>
    </source>
</evidence>